<proteinExistence type="predicted"/>
<keyword evidence="1" id="KW-0132">Cell division</keyword>
<accession>A0ABS6BPI3</accession>
<dbReference type="InterPro" id="IPR007838">
    <property type="entry name" value="Cell_div_ZapA-like"/>
</dbReference>
<dbReference type="Proteomes" id="UP000776276">
    <property type="component" value="Unassembled WGS sequence"/>
</dbReference>
<gene>
    <name evidence="1" type="ORF">KOF26_14770</name>
</gene>
<dbReference type="Pfam" id="PF05164">
    <property type="entry name" value="ZapA"/>
    <property type="match status" value="1"/>
</dbReference>
<dbReference type="EMBL" id="JAHKRT010000008">
    <property type="protein sequence ID" value="MBU3079120.1"/>
    <property type="molecule type" value="Genomic_DNA"/>
</dbReference>
<evidence type="ECO:0000313" key="1">
    <source>
        <dbReference type="EMBL" id="MBU3079120.1"/>
    </source>
</evidence>
<comment type="caution">
    <text evidence="1">The sequence shown here is derived from an EMBL/GenBank/DDBJ whole genome shotgun (WGS) entry which is preliminary data.</text>
</comment>
<dbReference type="GO" id="GO:0051301">
    <property type="term" value="P:cell division"/>
    <property type="evidence" value="ECO:0007669"/>
    <property type="project" value="UniProtKB-KW"/>
</dbReference>
<evidence type="ECO:0000313" key="2">
    <source>
        <dbReference type="Proteomes" id="UP000776276"/>
    </source>
</evidence>
<reference evidence="1 2" key="1">
    <citation type="submission" date="2021-06" db="EMBL/GenBank/DDBJ databases">
        <title>Sphingomonas sp. XMGL2, whole genome shotgun sequencing project.</title>
        <authorList>
            <person name="Zhao G."/>
            <person name="Shen L."/>
        </authorList>
    </citation>
    <scope>NUCLEOTIDE SEQUENCE [LARGE SCALE GENOMIC DNA]</scope>
    <source>
        <strain evidence="1 2">XMGL2</strain>
    </source>
</reference>
<keyword evidence="2" id="KW-1185">Reference proteome</keyword>
<sequence length="98" mass="10512">MNRISLDIAGHRYDIACRAGQEGHFLGLARVIENKVAQATDAMGRMDATRQLLFAALLLADELGEARASAVETGAALDDATFDRLETIAVRLERLAAG</sequence>
<name>A0ABS6BPI3_9SPHN</name>
<protein>
    <submittedName>
        <fullName evidence="1">Cell division protein ZapA</fullName>
    </submittedName>
</protein>
<dbReference type="RefSeq" id="WP_216326624.1">
    <property type="nucleotide sequence ID" value="NZ_JAHKRT010000008.1"/>
</dbReference>
<keyword evidence="1" id="KW-0131">Cell cycle</keyword>
<organism evidence="1 2">
    <name type="scientific">Sphingomonas quercus</name>
    <dbReference type="NCBI Taxonomy" id="2842451"/>
    <lineage>
        <taxon>Bacteria</taxon>
        <taxon>Pseudomonadati</taxon>
        <taxon>Pseudomonadota</taxon>
        <taxon>Alphaproteobacteria</taxon>
        <taxon>Sphingomonadales</taxon>
        <taxon>Sphingomonadaceae</taxon>
        <taxon>Sphingomonas</taxon>
    </lineage>
</organism>